<dbReference type="PANTHER" id="PTHR11895">
    <property type="entry name" value="TRANSAMIDASE"/>
    <property type="match status" value="1"/>
</dbReference>
<keyword evidence="5" id="KW-0378">Hydrolase</keyword>
<evidence type="ECO:0000313" key="6">
    <source>
        <dbReference type="Proteomes" id="UP000500953"/>
    </source>
</evidence>
<protein>
    <recommendedName>
        <fullName evidence="3">amidase</fullName>
        <ecNumber evidence="3">3.5.1.4</ecNumber>
    </recommendedName>
</protein>
<reference evidence="5 6" key="1">
    <citation type="journal article" date="2019" name="ACS Chem. Biol.">
        <title>Identification and Mobilization of a Cryptic Antibiotic Biosynthesis Gene Locus from a Human-Pathogenic Nocardia Isolate.</title>
        <authorList>
            <person name="Herisse M."/>
            <person name="Ishida K."/>
            <person name="Porter J.L."/>
            <person name="Howden B."/>
            <person name="Hertweck C."/>
            <person name="Stinear T.P."/>
            <person name="Pidot S.J."/>
        </authorList>
    </citation>
    <scope>NUCLEOTIDE SEQUENCE [LARGE SCALE GENOMIC DNA]</scope>
    <source>
        <strain evidence="5 6">AUSMDU00012715</strain>
    </source>
</reference>
<evidence type="ECO:0000313" key="5">
    <source>
        <dbReference type="EMBL" id="QIS22224.1"/>
    </source>
</evidence>
<comment type="catalytic activity">
    <reaction evidence="1">
        <text>a monocarboxylic acid amide + H2O = a monocarboxylate + NH4(+)</text>
        <dbReference type="Rhea" id="RHEA:12020"/>
        <dbReference type="ChEBI" id="CHEBI:15377"/>
        <dbReference type="ChEBI" id="CHEBI:28938"/>
        <dbReference type="ChEBI" id="CHEBI:35757"/>
        <dbReference type="ChEBI" id="CHEBI:83628"/>
        <dbReference type="EC" id="3.5.1.4"/>
    </reaction>
</comment>
<dbReference type="GO" id="GO:0004040">
    <property type="term" value="F:amidase activity"/>
    <property type="evidence" value="ECO:0007669"/>
    <property type="project" value="UniProtKB-EC"/>
</dbReference>
<dbReference type="EMBL" id="CP046173">
    <property type="protein sequence ID" value="QIS22224.1"/>
    <property type="molecule type" value="Genomic_DNA"/>
</dbReference>
<dbReference type="RefSeq" id="WP_167489659.1">
    <property type="nucleotide sequence ID" value="NZ_CP046173.1"/>
</dbReference>
<dbReference type="Pfam" id="PF01425">
    <property type="entry name" value="Amidase"/>
    <property type="match status" value="1"/>
</dbReference>
<evidence type="ECO:0000256" key="1">
    <source>
        <dbReference type="ARBA" id="ARBA00001311"/>
    </source>
</evidence>
<dbReference type="SUPFAM" id="SSF75304">
    <property type="entry name" value="Amidase signature (AS) enzymes"/>
    <property type="match status" value="1"/>
</dbReference>
<name>A0A6G9Z9T2_9NOCA</name>
<dbReference type="Gene3D" id="3.90.1300.10">
    <property type="entry name" value="Amidase signature (AS) domain"/>
    <property type="match status" value="1"/>
</dbReference>
<dbReference type="Proteomes" id="UP000500953">
    <property type="component" value="Chromosome"/>
</dbReference>
<proteinExistence type="inferred from homology"/>
<evidence type="ECO:0000256" key="2">
    <source>
        <dbReference type="ARBA" id="ARBA00009199"/>
    </source>
</evidence>
<organism evidence="5 6">
    <name type="scientific">Nocardia terpenica</name>
    <dbReference type="NCBI Taxonomy" id="455432"/>
    <lineage>
        <taxon>Bacteria</taxon>
        <taxon>Bacillati</taxon>
        <taxon>Actinomycetota</taxon>
        <taxon>Actinomycetes</taxon>
        <taxon>Mycobacteriales</taxon>
        <taxon>Nocardiaceae</taxon>
        <taxon>Nocardia</taxon>
    </lineage>
</organism>
<evidence type="ECO:0000256" key="3">
    <source>
        <dbReference type="ARBA" id="ARBA00012922"/>
    </source>
</evidence>
<gene>
    <name evidence="5" type="ORF">F6W96_31660</name>
</gene>
<comment type="similarity">
    <text evidence="2">Belongs to the amidase family.</text>
</comment>
<dbReference type="EC" id="3.5.1.4" evidence="3"/>
<feature type="domain" description="Amidase" evidence="4">
    <location>
        <begin position="36"/>
        <end position="449"/>
    </location>
</feature>
<dbReference type="PANTHER" id="PTHR11895:SF7">
    <property type="entry name" value="GLUTAMYL-TRNA(GLN) AMIDOTRANSFERASE SUBUNIT A, MITOCHONDRIAL"/>
    <property type="match status" value="1"/>
</dbReference>
<sequence>MTGTRLHAFTDDALGTHDAVALAELVATGAVSAEELAEAAVARARRVDPVLRAVAYDVFDAPRYCADKGAALYGIPTFIKDHSDLVGMPTSQGSRAVPRHTATRDDAYARQALSSGVTVLGKSRLPEFGLNASTEFAEDEPARNPWHTDYSVGGSTGGGAALVAAGVVPIAHATDGGGSIRIPAAAAGLVGLKPTRGRHVVGTIGRTMPLNIVSENVVTRTVRDTAHYLAAIENHWRNPKLPPIGLVLGPARRRLRVALLTDTPIGTVDEPTRAAVERAAALLEDAGHVVEPIAPPVGAGFVDDFLQYWTFLTDMIVTTGKSAFGKAFDPRRIDPFTRGLRNRHRARLIRTPGALRRLFATSAVYARAFDRHEVILSPVVAHTTPKLGYLSPTQPFDTALDRLVRYAGFTPVNNATGTPSVSLPMGSTAEGLPIGVMLSAAHGDERTLLELAYTLEAARPFPSITAAE</sequence>
<dbReference type="InterPro" id="IPR000120">
    <property type="entry name" value="Amidase"/>
</dbReference>
<accession>A0A6G9Z9T2</accession>
<evidence type="ECO:0000259" key="4">
    <source>
        <dbReference type="Pfam" id="PF01425"/>
    </source>
</evidence>
<dbReference type="InterPro" id="IPR036928">
    <property type="entry name" value="AS_sf"/>
</dbReference>
<dbReference type="AlphaFoldDB" id="A0A6G9Z9T2"/>
<dbReference type="NCBIfam" id="NF005899">
    <property type="entry name" value="PRK07869.1"/>
    <property type="match status" value="1"/>
</dbReference>
<dbReference type="InterPro" id="IPR023631">
    <property type="entry name" value="Amidase_dom"/>
</dbReference>